<dbReference type="RefSeq" id="WP_341376223.1">
    <property type="nucleotide sequence ID" value="NZ_JBBUTF010000024.1"/>
</dbReference>
<feature type="domain" description="SnoaL-like" evidence="1">
    <location>
        <begin position="13"/>
        <end position="117"/>
    </location>
</feature>
<dbReference type="EMBL" id="JBBUTF010000024">
    <property type="protein sequence ID" value="MEK8028438.1"/>
    <property type="molecule type" value="Genomic_DNA"/>
</dbReference>
<dbReference type="Gene3D" id="3.10.450.50">
    <property type="match status" value="1"/>
</dbReference>
<proteinExistence type="predicted"/>
<accession>A0ABU9BIS7</accession>
<organism evidence="2 3">
    <name type="scientific">Pseudaquabacterium rugosum</name>
    <dbReference type="NCBI Taxonomy" id="2984194"/>
    <lineage>
        <taxon>Bacteria</taxon>
        <taxon>Pseudomonadati</taxon>
        <taxon>Pseudomonadota</taxon>
        <taxon>Betaproteobacteria</taxon>
        <taxon>Burkholderiales</taxon>
        <taxon>Sphaerotilaceae</taxon>
        <taxon>Pseudaquabacterium</taxon>
    </lineage>
</organism>
<dbReference type="Pfam" id="PF12680">
    <property type="entry name" value="SnoaL_2"/>
    <property type="match status" value="1"/>
</dbReference>
<dbReference type="InterPro" id="IPR032710">
    <property type="entry name" value="NTF2-like_dom_sf"/>
</dbReference>
<reference evidence="2 3" key="1">
    <citation type="submission" date="2024-04" db="EMBL/GenBank/DDBJ databases">
        <title>Novel species of the genus Ideonella isolated from streams.</title>
        <authorList>
            <person name="Lu H."/>
        </authorList>
    </citation>
    <scope>NUCLEOTIDE SEQUENCE [LARGE SCALE GENOMIC DNA]</scope>
    <source>
        <strain evidence="2 3">BYS139W</strain>
    </source>
</reference>
<comment type="caution">
    <text evidence="2">The sequence shown here is derived from an EMBL/GenBank/DDBJ whole genome shotgun (WGS) entry which is preliminary data.</text>
</comment>
<dbReference type="Proteomes" id="UP001368500">
    <property type="component" value="Unassembled WGS sequence"/>
</dbReference>
<dbReference type="InterPro" id="IPR037401">
    <property type="entry name" value="SnoaL-like"/>
</dbReference>
<evidence type="ECO:0000313" key="2">
    <source>
        <dbReference type="EMBL" id="MEK8028438.1"/>
    </source>
</evidence>
<gene>
    <name evidence="2" type="ORF">AACH11_20960</name>
</gene>
<protein>
    <submittedName>
        <fullName evidence="2">Nuclear transport factor 2 family protein</fullName>
    </submittedName>
</protein>
<sequence>MSIFTPADHTALIRRYFKACNEADHATLVDCFTPDAVHYFPAGLPDIPWRGAETIAKKWVWCVETLGSQWTIEKILVSHDSPEAVIEWTHWKNKSGTALRGDEWYRFDPQTGKIAEIRAYYAAPADRSVTINEWVDFDYAGRGYHLKSA</sequence>
<evidence type="ECO:0000259" key="1">
    <source>
        <dbReference type="Pfam" id="PF12680"/>
    </source>
</evidence>
<evidence type="ECO:0000313" key="3">
    <source>
        <dbReference type="Proteomes" id="UP001368500"/>
    </source>
</evidence>
<dbReference type="SUPFAM" id="SSF54427">
    <property type="entry name" value="NTF2-like"/>
    <property type="match status" value="1"/>
</dbReference>
<keyword evidence="3" id="KW-1185">Reference proteome</keyword>
<name>A0ABU9BIS7_9BURK</name>